<dbReference type="InterPro" id="IPR036867">
    <property type="entry name" value="R3H_dom_sf"/>
</dbReference>
<gene>
    <name evidence="4" type="primary">SQS1</name>
    <name evidence="4" type="ORF">MCUN1_000403</name>
</gene>
<organism evidence="4 5">
    <name type="scientific">Malassezia cuniculi</name>
    <dbReference type="NCBI Taxonomy" id="948313"/>
    <lineage>
        <taxon>Eukaryota</taxon>
        <taxon>Fungi</taxon>
        <taxon>Dikarya</taxon>
        <taxon>Basidiomycota</taxon>
        <taxon>Ustilaginomycotina</taxon>
        <taxon>Malasseziomycetes</taxon>
        <taxon>Malasseziales</taxon>
        <taxon>Malasseziaceae</taxon>
        <taxon>Malassezia</taxon>
    </lineage>
</organism>
<dbReference type="Gene3D" id="3.30.1370.50">
    <property type="entry name" value="R3H-like domain"/>
    <property type="match status" value="1"/>
</dbReference>
<dbReference type="InterPro" id="IPR000467">
    <property type="entry name" value="G_patch_dom"/>
</dbReference>
<dbReference type="AlphaFoldDB" id="A0AAF0ER80"/>
<reference evidence="4" key="1">
    <citation type="submission" date="2023-03" db="EMBL/GenBank/DDBJ databases">
        <title>Mating type loci evolution in Malassezia.</title>
        <authorList>
            <person name="Coelho M.A."/>
        </authorList>
    </citation>
    <scope>NUCLEOTIDE SEQUENCE</scope>
    <source>
        <strain evidence="4">CBS 11721</strain>
    </source>
</reference>
<dbReference type="InterPro" id="IPR001374">
    <property type="entry name" value="R3H_dom"/>
</dbReference>
<feature type="region of interest" description="Disordered" evidence="1">
    <location>
        <begin position="181"/>
        <end position="222"/>
    </location>
</feature>
<evidence type="ECO:0000256" key="1">
    <source>
        <dbReference type="SAM" id="MobiDB-lite"/>
    </source>
</evidence>
<feature type="compositionally biased region" description="Basic and acidic residues" evidence="1">
    <location>
        <begin position="46"/>
        <end position="58"/>
    </location>
</feature>
<dbReference type="PROSITE" id="PS51061">
    <property type="entry name" value="R3H"/>
    <property type="match status" value="1"/>
</dbReference>
<feature type="compositionally biased region" description="Basic and acidic residues" evidence="1">
    <location>
        <begin position="392"/>
        <end position="402"/>
    </location>
</feature>
<dbReference type="Pfam" id="PF01424">
    <property type="entry name" value="R3H"/>
    <property type="match status" value="1"/>
</dbReference>
<dbReference type="Pfam" id="PF01585">
    <property type="entry name" value="G-patch"/>
    <property type="match status" value="1"/>
</dbReference>
<feature type="domain" description="G-patch" evidence="2">
    <location>
        <begin position="632"/>
        <end position="673"/>
    </location>
</feature>
<keyword evidence="5" id="KW-1185">Reference proteome</keyword>
<feature type="region of interest" description="Disordered" evidence="1">
    <location>
        <begin position="113"/>
        <end position="139"/>
    </location>
</feature>
<evidence type="ECO:0000259" key="3">
    <source>
        <dbReference type="PROSITE" id="PS51061"/>
    </source>
</evidence>
<name>A0AAF0ER80_9BASI</name>
<dbReference type="SMART" id="SM00393">
    <property type="entry name" value="R3H"/>
    <property type="match status" value="1"/>
</dbReference>
<dbReference type="EMBL" id="CP119877">
    <property type="protein sequence ID" value="WFD33590.1"/>
    <property type="molecule type" value="Genomic_DNA"/>
</dbReference>
<feature type="region of interest" description="Disordered" evidence="1">
    <location>
        <begin position="278"/>
        <end position="422"/>
    </location>
</feature>
<accession>A0AAF0ER80</accession>
<feature type="compositionally biased region" description="Basic residues" evidence="1">
    <location>
        <begin position="190"/>
        <end position="199"/>
    </location>
</feature>
<feature type="compositionally biased region" description="Acidic residues" evidence="1">
    <location>
        <begin position="280"/>
        <end position="366"/>
    </location>
</feature>
<evidence type="ECO:0000259" key="2">
    <source>
        <dbReference type="PROSITE" id="PS50174"/>
    </source>
</evidence>
<feature type="compositionally biased region" description="Acidic residues" evidence="1">
    <location>
        <begin position="380"/>
        <end position="391"/>
    </location>
</feature>
<sequence>MPRAVPFNYNAIKRPTHPPPLDEAGHEPSSDDEFLDKPIALHKSYKKSDISRRQRLEGLDANGNPPRKKYDVERAKRHKNPLLRPVLFVRATHVIKKDDTEVQVRVDELQVVQEADSQSDAQSKEQPKQQQAVDPDVQRYALSTTFVEQPDTSELDEPQAVEQPDEPSFVVDLTGDWDAATEAQTEKPGRARKSRKPRAVGREDSDIDWGSDGAPNRETDDFMPLKTLPKAVSAQADIIADWMENAEIGDIIDPEREHVTLEDLAIQEAHEIQDAWMSGEENDNSGDEFDGNDEFDDEFDDDQEIDDDDDSDGLGYVEDSDGLGDEDVDLGAAFDEDDDDDQDEDLVIPDSDDDDDVIDPDSDDDIYTIFGIDRSNPIVIDDDSDEDEDDDGVRNKQYKLDDSSDDTLGLEPWSGPAKKRSQMPDFRDTFWEKQLAEQWEKDRASKAKKKAARQAARHAQTHDLFPNTHGKLTKAKLKKKLRSEKLAQRSDLRAFAADSARERPDAALTVDTLADVNNVIVRFLAMPSHTTLALPPMHKGGRALVHDLANAYSIKSKSRGGGKNRFTVLYKTQNSGKFVDVNRVRGIVRIPVGLRGESDERAAHEYRAVRTPSLTKNRNGSVVGGGARTIGSDNIGHRLLASMGWSEGQGLGADGLAEPILATVKVTRGGLGY</sequence>
<dbReference type="PANTHER" id="PTHR14195">
    <property type="entry name" value="G PATCH DOMAIN CONTAINING PROTEIN 2"/>
    <property type="match status" value="1"/>
</dbReference>
<dbReference type="GO" id="GO:0003676">
    <property type="term" value="F:nucleic acid binding"/>
    <property type="evidence" value="ECO:0007669"/>
    <property type="project" value="UniProtKB-UniRule"/>
</dbReference>
<dbReference type="InterPro" id="IPR051189">
    <property type="entry name" value="Splicing_assoc_domain"/>
</dbReference>
<dbReference type="Proteomes" id="UP001219933">
    <property type="component" value="Chromosome 1"/>
</dbReference>
<evidence type="ECO:0000313" key="4">
    <source>
        <dbReference type="EMBL" id="WFD33590.1"/>
    </source>
</evidence>
<feature type="domain" description="R3H" evidence="3">
    <location>
        <begin position="510"/>
        <end position="573"/>
    </location>
</feature>
<dbReference type="SMART" id="SM00443">
    <property type="entry name" value="G_patch"/>
    <property type="match status" value="1"/>
</dbReference>
<proteinExistence type="predicted"/>
<dbReference type="SUPFAM" id="SSF82708">
    <property type="entry name" value="R3H domain"/>
    <property type="match status" value="1"/>
</dbReference>
<dbReference type="PROSITE" id="PS50174">
    <property type="entry name" value="G_PATCH"/>
    <property type="match status" value="1"/>
</dbReference>
<protein>
    <submittedName>
        <fullName evidence="4">Squalene synthetase-like protein</fullName>
    </submittedName>
</protein>
<feature type="region of interest" description="Disordered" evidence="1">
    <location>
        <begin position="1"/>
        <end position="77"/>
    </location>
</feature>
<evidence type="ECO:0000313" key="5">
    <source>
        <dbReference type="Proteomes" id="UP001219933"/>
    </source>
</evidence>